<dbReference type="PANTHER" id="PTHR43766:SF1">
    <property type="entry name" value="TRYPTOPHAN--TRNA LIGASE, MITOCHONDRIAL"/>
    <property type="match status" value="1"/>
</dbReference>
<name>C1DWM8_SULAA</name>
<dbReference type="Gene3D" id="1.10.240.10">
    <property type="entry name" value="Tyrosyl-Transfer RNA Synthetase"/>
    <property type="match status" value="1"/>
</dbReference>
<dbReference type="InterPro" id="IPR001412">
    <property type="entry name" value="aa-tRNA-synth_I_CS"/>
</dbReference>
<feature type="binding site" evidence="8">
    <location>
        <begin position="8"/>
        <end position="10"/>
    </location>
    <ligand>
        <name>ATP</name>
        <dbReference type="ChEBI" id="CHEBI:30616"/>
    </ligand>
</feature>
<dbReference type="EC" id="6.1.1.2" evidence="8"/>
<dbReference type="FunFam" id="1.10.240.10:FF:000005">
    <property type="entry name" value="Tryptophan--tRNA ligase"/>
    <property type="match status" value="1"/>
</dbReference>
<dbReference type="AlphaFoldDB" id="C1DWM8"/>
<feature type="binding site" evidence="8">
    <location>
        <position position="250"/>
    </location>
    <ligand>
        <name>ATP</name>
        <dbReference type="ChEBI" id="CHEBI:30616"/>
    </ligand>
</feature>
<evidence type="ECO:0000256" key="6">
    <source>
        <dbReference type="ARBA" id="ARBA00023146"/>
    </source>
</evidence>
<evidence type="ECO:0000256" key="9">
    <source>
        <dbReference type="RuleBase" id="RU363036"/>
    </source>
</evidence>
<dbReference type="CDD" id="cd00806">
    <property type="entry name" value="TrpRS_core"/>
    <property type="match status" value="1"/>
</dbReference>
<comment type="similarity">
    <text evidence="1 8 9">Belongs to the class-I aminoacyl-tRNA synthetase family.</text>
</comment>
<dbReference type="KEGG" id="saf:SULAZ_1550"/>
<evidence type="ECO:0000256" key="4">
    <source>
        <dbReference type="ARBA" id="ARBA00022840"/>
    </source>
</evidence>
<accession>C1DWM8</accession>
<keyword evidence="3 8" id="KW-0547">Nucleotide-binding</keyword>
<organism evidence="10 11">
    <name type="scientific">Sulfurihydrogenibium azorense (strain DSM 15241 / OCM 825 / Az-Fu1)</name>
    <dbReference type="NCBI Taxonomy" id="204536"/>
    <lineage>
        <taxon>Bacteria</taxon>
        <taxon>Pseudomonadati</taxon>
        <taxon>Aquificota</taxon>
        <taxon>Aquificia</taxon>
        <taxon>Aquificales</taxon>
        <taxon>Hydrogenothermaceae</taxon>
        <taxon>Sulfurihydrogenibium</taxon>
    </lineage>
</organism>
<dbReference type="HOGENOM" id="CLU_029244_0_0_0"/>
<evidence type="ECO:0000256" key="7">
    <source>
        <dbReference type="ARBA" id="ARBA00049929"/>
    </source>
</evidence>
<keyword evidence="5 8" id="KW-0648">Protein biosynthesis</keyword>
<comment type="function">
    <text evidence="8">Catalyzes the attachment of tryptophan to tRNA(Trp).</text>
</comment>
<keyword evidence="4 8" id="KW-0067">ATP-binding</keyword>
<keyword evidence="11" id="KW-1185">Reference proteome</keyword>
<comment type="catalytic activity">
    <reaction evidence="7 8">
        <text>tRNA(Trp) + L-tryptophan + ATP = L-tryptophyl-tRNA(Trp) + AMP + diphosphate + H(+)</text>
        <dbReference type="Rhea" id="RHEA:24080"/>
        <dbReference type="Rhea" id="RHEA-COMP:9671"/>
        <dbReference type="Rhea" id="RHEA-COMP:9705"/>
        <dbReference type="ChEBI" id="CHEBI:15378"/>
        <dbReference type="ChEBI" id="CHEBI:30616"/>
        <dbReference type="ChEBI" id="CHEBI:33019"/>
        <dbReference type="ChEBI" id="CHEBI:57912"/>
        <dbReference type="ChEBI" id="CHEBI:78442"/>
        <dbReference type="ChEBI" id="CHEBI:78535"/>
        <dbReference type="ChEBI" id="CHEBI:456215"/>
        <dbReference type="EC" id="6.1.1.2"/>
    </reaction>
</comment>
<keyword evidence="8" id="KW-0963">Cytoplasm</keyword>
<dbReference type="GO" id="GO:0005524">
    <property type="term" value="F:ATP binding"/>
    <property type="evidence" value="ECO:0007669"/>
    <property type="project" value="UniProtKB-UniRule"/>
</dbReference>
<feature type="binding site" evidence="8">
    <location>
        <position position="200"/>
    </location>
    <ligand>
        <name>L-tryptophan</name>
        <dbReference type="ChEBI" id="CHEBI:57912"/>
    </ligand>
</feature>
<dbReference type="EMBL" id="CP001229">
    <property type="protein sequence ID" value="ACN99525.1"/>
    <property type="molecule type" value="Genomic_DNA"/>
</dbReference>
<dbReference type="InterPro" id="IPR050203">
    <property type="entry name" value="Trp-tRNA_synthetase"/>
</dbReference>
<proteinExistence type="inferred from homology"/>
<dbReference type="GO" id="GO:0004830">
    <property type="term" value="F:tryptophan-tRNA ligase activity"/>
    <property type="evidence" value="ECO:0007669"/>
    <property type="project" value="UniProtKB-UniRule"/>
</dbReference>
<dbReference type="Proteomes" id="UP000001369">
    <property type="component" value="Chromosome"/>
</dbReference>
<dbReference type="InterPro" id="IPR002306">
    <property type="entry name" value="Trp-tRNA-ligase"/>
</dbReference>
<evidence type="ECO:0000313" key="10">
    <source>
        <dbReference type="EMBL" id="ACN99525.1"/>
    </source>
</evidence>
<dbReference type="PANTHER" id="PTHR43766">
    <property type="entry name" value="TRYPTOPHAN--TRNA LIGASE, MITOCHONDRIAL"/>
    <property type="match status" value="1"/>
</dbReference>
<keyword evidence="2 8" id="KW-0436">Ligase</keyword>
<dbReference type="OrthoDB" id="9801042at2"/>
<feature type="short sequence motif" description="'HIGH' region" evidence="8">
    <location>
        <begin position="9"/>
        <end position="17"/>
    </location>
</feature>
<evidence type="ECO:0000256" key="8">
    <source>
        <dbReference type="HAMAP-Rule" id="MF_00140"/>
    </source>
</evidence>
<evidence type="ECO:0000256" key="1">
    <source>
        <dbReference type="ARBA" id="ARBA00005594"/>
    </source>
</evidence>
<dbReference type="STRING" id="204536.SULAZ_1550"/>
<dbReference type="NCBIfam" id="TIGR00233">
    <property type="entry name" value="trpS"/>
    <property type="match status" value="1"/>
</dbReference>
<keyword evidence="6 8" id="KW-0030">Aminoacyl-tRNA synthetase</keyword>
<feature type="binding site" evidence="8">
    <location>
        <begin position="16"/>
        <end position="17"/>
    </location>
    <ligand>
        <name>ATP</name>
        <dbReference type="ChEBI" id="CHEBI:30616"/>
    </ligand>
</feature>
<dbReference type="GO" id="GO:0005829">
    <property type="term" value="C:cytosol"/>
    <property type="evidence" value="ECO:0007669"/>
    <property type="project" value="TreeGrafter"/>
</dbReference>
<comment type="subcellular location">
    <subcellularLocation>
        <location evidence="8">Cytoplasm</location>
    </subcellularLocation>
</comment>
<dbReference type="InterPro" id="IPR024109">
    <property type="entry name" value="Trp-tRNA-ligase_bac-type"/>
</dbReference>
<feature type="binding site" evidence="8">
    <location>
        <begin position="212"/>
        <end position="214"/>
    </location>
    <ligand>
        <name>ATP</name>
        <dbReference type="ChEBI" id="CHEBI:30616"/>
    </ligand>
</feature>
<dbReference type="GO" id="GO:0006436">
    <property type="term" value="P:tryptophanyl-tRNA aminoacylation"/>
    <property type="evidence" value="ECO:0007669"/>
    <property type="project" value="UniProtKB-UniRule"/>
</dbReference>
<dbReference type="InterPro" id="IPR014729">
    <property type="entry name" value="Rossmann-like_a/b/a_fold"/>
</dbReference>
<protein>
    <recommendedName>
        <fullName evidence="8">Tryptophan--tRNA ligase</fullName>
        <ecNumber evidence="8">6.1.1.2</ecNumber>
    </recommendedName>
    <alternativeName>
        <fullName evidence="8">Tryptophanyl-tRNA synthetase</fullName>
        <shortName evidence="8">TrpRS</shortName>
    </alternativeName>
</protein>
<dbReference type="PRINTS" id="PR01039">
    <property type="entry name" value="TRNASYNTHTRP"/>
</dbReference>
<dbReference type="Pfam" id="PF00579">
    <property type="entry name" value="tRNA-synt_1b"/>
    <property type="match status" value="2"/>
</dbReference>
<evidence type="ECO:0000256" key="2">
    <source>
        <dbReference type="ARBA" id="ARBA00022598"/>
    </source>
</evidence>
<evidence type="ECO:0000313" key="11">
    <source>
        <dbReference type="Proteomes" id="UP000001369"/>
    </source>
</evidence>
<dbReference type="InterPro" id="IPR002305">
    <property type="entry name" value="aa-tRNA-synth_Ic"/>
</dbReference>
<feature type="binding site" evidence="8">
    <location>
        <begin position="257"/>
        <end position="261"/>
    </location>
    <ligand>
        <name>ATP</name>
        <dbReference type="ChEBI" id="CHEBI:30616"/>
    </ligand>
</feature>
<sequence>MRIVSGMRPTGKLHLGHYFGVIKNWINLQDNNECFFFVADWHALTNKYKDTSDLKENIYDLVIDWISCGIDPSKATIFVQSAVKQHAELTLLLGMITPKSWLELNPSYKDLKFNLFFQYVRDFLLGKGIKIEEDTIRQIVHDSFYHKKEIDFEYLKESLIKLSVDENLSNEIVFNLKEGDIGKDIDTYGFFGYPVLMASDILIYKAQAVPVGEDQLPHIEITREIARRFNNLYKPVFVEPKALLTEASKLLGTDGRKMSKSYGNTIALSDDEEQVNKKVLSMKTDTQRVKKSIPGRPEVCNVFSYHKFFTDQETVKQIDLKCRNAEIGCIECKKILAENLNKFLLPIREKRKELEKDRQLLDKIIREGNEKAKEVASKTMEEVKEAMGLMF</sequence>
<dbReference type="RefSeq" id="WP_012674838.1">
    <property type="nucleotide sequence ID" value="NC_012438.1"/>
</dbReference>
<evidence type="ECO:0000256" key="3">
    <source>
        <dbReference type="ARBA" id="ARBA00022741"/>
    </source>
</evidence>
<reference evidence="10 11" key="1">
    <citation type="journal article" date="2009" name="J. Bacteriol.">
        <title>Complete and draft genome sequences of six members of the Aquificales.</title>
        <authorList>
            <person name="Reysenbach A.L."/>
            <person name="Hamamura N."/>
            <person name="Podar M."/>
            <person name="Griffiths E."/>
            <person name="Ferreira S."/>
            <person name="Hochstein R."/>
            <person name="Heidelberg J."/>
            <person name="Johnson J."/>
            <person name="Mead D."/>
            <person name="Pohorille A."/>
            <person name="Sarmiento M."/>
            <person name="Schweighofer K."/>
            <person name="Seshadri R."/>
            <person name="Voytek M.A."/>
        </authorList>
    </citation>
    <scope>NUCLEOTIDE SEQUENCE [LARGE SCALE GENOMIC DNA]</scope>
    <source>
        <strain evidence="11">Az-Fu1 / DSM 15241 / OCM 825</strain>
    </source>
</reference>
<evidence type="ECO:0000256" key="5">
    <source>
        <dbReference type="ARBA" id="ARBA00022917"/>
    </source>
</evidence>
<dbReference type="HAMAP" id="MF_00140_B">
    <property type="entry name" value="Trp_tRNA_synth_B"/>
    <property type="match status" value="1"/>
</dbReference>
<comment type="subunit">
    <text evidence="8">Homodimer.</text>
</comment>
<dbReference type="PROSITE" id="PS00178">
    <property type="entry name" value="AA_TRNA_LIGASE_I"/>
    <property type="match status" value="1"/>
</dbReference>
<dbReference type="Gene3D" id="3.40.50.620">
    <property type="entry name" value="HUPs"/>
    <property type="match status" value="2"/>
</dbReference>
<gene>
    <name evidence="8 10" type="primary">trpS</name>
    <name evidence="10" type="ordered locus">SULAZ_1550</name>
</gene>
<dbReference type="eggNOG" id="COG0180">
    <property type="taxonomic scope" value="Bacteria"/>
</dbReference>
<dbReference type="SUPFAM" id="SSF52374">
    <property type="entry name" value="Nucleotidylyl transferase"/>
    <property type="match status" value="1"/>
</dbReference>
<feature type="short sequence motif" description="'KMSKS' region" evidence="8">
    <location>
        <begin position="257"/>
        <end position="261"/>
    </location>
</feature>